<dbReference type="OrthoDB" id="9779574at2"/>
<comment type="similarity">
    <text evidence="2">Belongs to the metallo-dependent hydrolases superfamily. Adenosine and AMP deaminases family.</text>
</comment>
<dbReference type="NCBIfam" id="TIGR01430">
    <property type="entry name" value="aden_deam"/>
    <property type="match status" value="1"/>
</dbReference>
<dbReference type="GO" id="GO:0005829">
    <property type="term" value="C:cytosol"/>
    <property type="evidence" value="ECO:0007669"/>
    <property type="project" value="TreeGrafter"/>
</dbReference>
<evidence type="ECO:0000259" key="6">
    <source>
        <dbReference type="Pfam" id="PF00962"/>
    </source>
</evidence>
<keyword evidence="4 7" id="KW-0378">Hydrolase</keyword>
<dbReference type="EC" id="3.5.4.4" evidence="7"/>
<organism evidence="7 8">
    <name type="scientific">Conexibacter woesei (strain DSM 14684 / CCUG 47730 / CIP 108061 / JCM 11494 / NBRC 100937 / ID131577)</name>
    <dbReference type="NCBI Taxonomy" id="469383"/>
    <lineage>
        <taxon>Bacteria</taxon>
        <taxon>Bacillati</taxon>
        <taxon>Actinomycetota</taxon>
        <taxon>Thermoleophilia</taxon>
        <taxon>Solirubrobacterales</taxon>
        <taxon>Conexibacteraceae</taxon>
        <taxon>Conexibacter</taxon>
    </lineage>
</organism>
<name>D3F9A1_CONWI</name>
<dbReference type="PANTHER" id="PTHR43114:SF6">
    <property type="entry name" value="ADENINE DEAMINASE"/>
    <property type="match status" value="1"/>
</dbReference>
<dbReference type="Pfam" id="PF00962">
    <property type="entry name" value="A_deaminase"/>
    <property type="match status" value="1"/>
</dbReference>
<proteinExistence type="inferred from homology"/>
<protein>
    <submittedName>
        <fullName evidence="7">Adenosine deaminase</fullName>
        <ecNumber evidence="7">3.5.4.4</ecNumber>
    </submittedName>
</protein>
<dbReference type="HOGENOM" id="CLU_039228_7_0_11"/>
<sequence>MTFEEYLRRIPKVELHCHMMGSIRPETVAELARKNGVALPSADVASLYRYNSIDGFLAAAILTASTVRDPADLSRIAYESLADGARLGNLRHREMSFNPTLPPFAGMSYAAAVDGIVDGLRAAEVDFGVSCRLIAAIHRGDTPAVACAMVEQVLAHPRDEVIGIGLDGAEAPDPPEKFADAYRLAARGGLRRTAHACEDAPARNVATCLDLLGCERIDHGYLVLGDEALVERCREQGVCFTVCPTASAVCYFDADDFTAHPIRAMVDRGLTVTLNSDDPPMFHTDIGEEYVRMAQAAGWGLETVRELSLNGVEAAWLPADERRRMREQFELELERLEGALVPS</sequence>
<dbReference type="GO" id="GO:0000034">
    <property type="term" value="F:adenine deaminase activity"/>
    <property type="evidence" value="ECO:0007669"/>
    <property type="project" value="TreeGrafter"/>
</dbReference>
<dbReference type="SUPFAM" id="SSF51556">
    <property type="entry name" value="Metallo-dependent hydrolases"/>
    <property type="match status" value="1"/>
</dbReference>
<dbReference type="EMBL" id="CP001854">
    <property type="protein sequence ID" value="ADB49068.1"/>
    <property type="molecule type" value="Genomic_DNA"/>
</dbReference>
<dbReference type="PANTHER" id="PTHR43114">
    <property type="entry name" value="ADENINE DEAMINASE"/>
    <property type="match status" value="1"/>
</dbReference>
<gene>
    <name evidence="7" type="ordered locus">Cwoe_0633</name>
</gene>
<reference evidence="7 8" key="1">
    <citation type="journal article" date="2010" name="Stand. Genomic Sci.">
        <title>Complete genome sequence of Conexibacter woesei type strain (ID131577).</title>
        <authorList>
            <person name="Pukall R."/>
            <person name="Lapidus A."/>
            <person name="Glavina Del Rio T."/>
            <person name="Copeland A."/>
            <person name="Tice H."/>
            <person name="Cheng J.-F."/>
            <person name="Lucas S."/>
            <person name="Chen F."/>
            <person name="Nolan M."/>
            <person name="Bruce D."/>
            <person name="Goodwin L."/>
            <person name="Pitluck S."/>
            <person name="Mavromatis K."/>
            <person name="Ivanova N."/>
            <person name="Ovchinnikova G."/>
            <person name="Pati A."/>
            <person name="Chen A."/>
            <person name="Palaniappan K."/>
            <person name="Land M."/>
            <person name="Hauser L."/>
            <person name="Chang Y.-J."/>
            <person name="Jeffries C.D."/>
            <person name="Chain P."/>
            <person name="Meincke L."/>
            <person name="Sims D."/>
            <person name="Brettin T."/>
            <person name="Detter J.C."/>
            <person name="Rohde M."/>
            <person name="Goeker M."/>
            <person name="Bristow J."/>
            <person name="Eisen J.A."/>
            <person name="Markowitz V."/>
            <person name="Kyrpides N.C."/>
            <person name="Klenk H.-P."/>
            <person name="Hugenholtz P."/>
        </authorList>
    </citation>
    <scope>NUCLEOTIDE SEQUENCE [LARGE SCALE GENOMIC DNA]</scope>
    <source>
        <strain evidence="8">DSM 14684 / CIP 108061 / JCM 11494 / NBRC 100937 / ID131577</strain>
    </source>
</reference>
<evidence type="ECO:0000313" key="8">
    <source>
        <dbReference type="Proteomes" id="UP000008229"/>
    </source>
</evidence>
<dbReference type="Proteomes" id="UP000008229">
    <property type="component" value="Chromosome"/>
</dbReference>
<dbReference type="GO" id="GO:0043103">
    <property type="term" value="P:hypoxanthine salvage"/>
    <property type="evidence" value="ECO:0007669"/>
    <property type="project" value="TreeGrafter"/>
</dbReference>
<evidence type="ECO:0000256" key="2">
    <source>
        <dbReference type="ARBA" id="ARBA00006676"/>
    </source>
</evidence>
<keyword evidence="3" id="KW-0479">Metal-binding</keyword>
<evidence type="ECO:0000256" key="1">
    <source>
        <dbReference type="ARBA" id="ARBA00001947"/>
    </source>
</evidence>
<evidence type="ECO:0000256" key="5">
    <source>
        <dbReference type="ARBA" id="ARBA00022833"/>
    </source>
</evidence>
<keyword evidence="8" id="KW-1185">Reference proteome</keyword>
<evidence type="ECO:0000256" key="4">
    <source>
        <dbReference type="ARBA" id="ARBA00022801"/>
    </source>
</evidence>
<dbReference type="eggNOG" id="COG1816">
    <property type="taxonomic scope" value="Bacteria"/>
</dbReference>
<dbReference type="KEGG" id="cwo:Cwoe_0633"/>
<dbReference type="RefSeq" id="WP_012932121.1">
    <property type="nucleotide sequence ID" value="NC_013739.1"/>
</dbReference>
<dbReference type="InterPro" id="IPR001365">
    <property type="entry name" value="A_deaminase_dom"/>
</dbReference>
<comment type="cofactor">
    <cofactor evidence="1">
        <name>Zn(2+)</name>
        <dbReference type="ChEBI" id="CHEBI:29105"/>
    </cofactor>
</comment>
<dbReference type="GO" id="GO:0046872">
    <property type="term" value="F:metal ion binding"/>
    <property type="evidence" value="ECO:0007669"/>
    <property type="project" value="UniProtKB-KW"/>
</dbReference>
<dbReference type="GO" id="GO:0006146">
    <property type="term" value="P:adenine catabolic process"/>
    <property type="evidence" value="ECO:0007669"/>
    <property type="project" value="TreeGrafter"/>
</dbReference>
<keyword evidence="5" id="KW-0862">Zinc</keyword>
<dbReference type="STRING" id="469383.Cwoe_0633"/>
<reference evidence="8" key="2">
    <citation type="submission" date="2010-01" db="EMBL/GenBank/DDBJ databases">
        <title>The complete genome of Conexibacter woesei DSM 14684.</title>
        <authorList>
            <consortium name="US DOE Joint Genome Institute (JGI-PGF)"/>
            <person name="Lucas S."/>
            <person name="Copeland A."/>
            <person name="Lapidus A."/>
            <person name="Glavina del Rio T."/>
            <person name="Dalin E."/>
            <person name="Tice H."/>
            <person name="Bruce D."/>
            <person name="Goodwin L."/>
            <person name="Pitluck S."/>
            <person name="Kyrpides N."/>
            <person name="Mavromatis K."/>
            <person name="Ivanova N."/>
            <person name="Mikhailova N."/>
            <person name="Chertkov O."/>
            <person name="Brettin T."/>
            <person name="Detter J.C."/>
            <person name="Han C."/>
            <person name="Larimer F."/>
            <person name="Land M."/>
            <person name="Hauser L."/>
            <person name="Markowitz V."/>
            <person name="Cheng J.-F."/>
            <person name="Hugenholtz P."/>
            <person name="Woyke T."/>
            <person name="Wu D."/>
            <person name="Pukall R."/>
            <person name="Steenblock K."/>
            <person name="Schneider S."/>
            <person name="Klenk H.-P."/>
            <person name="Eisen J.A."/>
        </authorList>
    </citation>
    <scope>NUCLEOTIDE SEQUENCE [LARGE SCALE GENOMIC DNA]</scope>
    <source>
        <strain evidence="8">DSM 14684 / CIP 108061 / JCM 11494 / NBRC 100937 / ID131577</strain>
    </source>
</reference>
<feature type="domain" description="Adenosine deaminase" evidence="6">
    <location>
        <begin position="11"/>
        <end position="328"/>
    </location>
</feature>
<evidence type="ECO:0000313" key="7">
    <source>
        <dbReference type="EMBL" id="ADB49068.1"/>
    </source>
</evidence>
<evidence type="ECO:0000256" key="3">
    <source>
        <dbReference type="ARBA" id="ARBA00022723"/>
    </source>
</evidence>
<accession>D3F9A1</accession>
<dbReference type="InterPro" id="IPR032466">
    <property type="entry name" value="Metal_Hydrolase"/>
</dbReference>
<dbReference type="Gene3D" id="3.20.20.140">
    <property type="entry name" value="Metal-dependent hydrolases"/>
    <property type="match status" value="1"/>
</dbReference>
<dbReference type="AlphaFoldDB" id="D3F9A1"/>
<dbReference type="InterPro" id="IPR006330">
    <property type="entry name" value="Ado/ade_deaminase"/>
</dbReference>